<dbReference type="eggNOG" id="COG2197">
    <property type="taxonomic scope" value="Bacteria"/>
</dbReference>
<dbReference type="EMBL" id="CP001802">
    <property type="protein sequence ID" value="ACY23217.1"/>
    <property type="molecule type" value="Genomic_DNA"/>
</dbReference>
<feature type="region of interest" description="Disordered" evidence="1">
    <location>
        <begin position="624"/>
        <end position="643"/>
    </location>
</feature>
<evidence type="ECO:0000313" key="2">
    <source>
        <dbReference type="EMBL" id="ACY23217.1"/>
    </source>
</evidence>
<sequence>MTYRRLAPALRTVLHDAVADHPSTRTKPQVIAHHAIAAGGDGPRVTAAVRRAESDLGATPAVAVDLLDSVATHHAPAAYGLHVDLATALARSGQLTRASQVAAEGLAIATDVDEMSQLLRIRLFALTTKGDTERARELIDETLRLPVGDDVAQALDDLRSYLGVLDGAAPVPQTPFFDVAREAETRSVPGLIGEGLRRFVLGDGDEALRLTLIASRRQDAEAESPVSANSSAYIWPSLVQNYAHGPAAAAALLSTVTGLRTRRGADWMTAFHEFTQGGIEFDLGHLDDAAATWNTGLERAASADLGWTSMVEGGQAMLEVLRGDLAAAANRLDDWERGGLPDQFGWPVTIAARALLLEATRKLRPAAETATTAWERAVSRRVYVWLPSVAVACARIGIRARDHDLLRSIVDGLDAMPHPPSQAAAGPVALARAMCTVTLDDADPASIVTAATRAADQVHDLGDVPAQAAALEEAACASALLGDKVSARSSALRALTLTQGMSAQTATTRITSRLRPLGLRLDPTVVRERPRHGWESLTRTEVTVAELVAAGLSGAQIAERFVHLHPHRADPRVTCTGQAGTAYPRRAGRPRRRALTGQVALATGRPRARADGTEISVMTQMIAPPRRAKVDTPPLHPVPRRTP</sequence>
<proteinExistence type="predicted"/>
<protein>
    <submittedName>
        <fullName evidence="2">Uncharacterized protein</fullName>
    </submittedName>
</protein>
<gene>
    <name evidence="2" type="ordered locus">Gbro_4051</name>
</gene>
<keyword evidence="3" id="KW-1185">Reference proteome</keyword>
<dbReference type="STRING" id="526226.Gbro_4051"/>
<dbReference type="KEGG" id="gbr:Gbro_4051"/>
<dbReference type="AlphaFoldDB" id="D0L4J2"/>
<dbReference type="eggNOG" id="COG3267">
    <property type="taxonomic scope" value="Bacteria"/>
</dbReference>
<reference evidence="2 3" key="2">
    <citation type="journal article" date="2010" name="Stand. Genomic Sci.">
        <title>Complete genome sequence of Gordonia bronchialis type strain (3410).</title>
        <authorList>
            <person name="Ivanova N."/>
            <person name="Sikorski J."/>
            <person name="Jando M."/>
            <person name="Lapidus A."/>
            <person name="Nolan M."/>
            <person name="Lucas S."/>
            <person name="Del Rio T.G."/>
            <person name="Tice H."/>
            <person name="Copeland A."/>
            <person name="Cheng J.F."/>
            <person name="Chen F."/>
            <person name="Bruce D."/>
            <person name="Goodwin L."/>
            <person name="Pitluck S."/>
            <person name="Mavromatis K."/>
            <person name="Ovchinnikova G."/>
            <person name="Pati A."/>
            <person name="Chen A."/>
            <person name="Palaniappan K."/>
            <person name="Land M."/>
            <person name="Hauser L."/>
            <person name="Chang Y.J."/>
            <person name="Jeffries C.D."/>
            <person name="Chain P."/>
            <person name="Saunders E."/>
            <person name="Han C."/>
            <person name="Detter J.C."/>
            <person name="Brettin T."/>
            <person name="Rohde M."/>
            <person name="Goker M."/>
            <person name="Bristow J."/>
            <person name="Eisen J.A."/>
            <person name="Markowitz V."/>
            <person name="Hugenholtz P."/>
            <person name="Klenk H.P."/>
            <person name="Kyrpides N.C."/>
        </authorList>
    </citation>
    <scope>NUCLEOTIDE SEQUENCE [LARGE SCALE GENOMIC DNA]</scope>
    <source>
        <strain evidence="3">ATCC 25592 / DSM 43247 / BCRC 13721 / JCM 3198 / KCTC 3076 / NBRC 16047 / NCTC 10667</strain>
    </source>
</reference>
<accession>D0L4J2</accession>
<reference evidence="3" key="1">
    <citation type="submission" date="2009-10" db="EMBL/GenBank/DDBJ databases">
        <title>The complete chromosome of Gordonia bronchialis DSM 43247.</title>
        <authorList>
            <consortium name="US DOE Joint Genome Institute (JGI-PGF)"/>
            <person name="Lucas S."/>
            <person name="Copeland A."/>
            <person name="Lapidus A."/>
            <person name="Glavina del Rio T."/>
            <person name="Dalin E."/>
            <person name="Tice H."/>
            <person name="Bruce D."/>
            <person name="Goodwin L."/>
            <person name="Pitluck S."/>
            <person name="Kyrpides N."/>
            <person name="Mavromatis K."/>
            <person name="Ivanova N."/>
            <person name="Ovchinnikova G."/>
            <person name="Saunders E."/>
            <person name="Brettin T."/>
            <person name="Detter J.C."/>
            <person name="Han C."/>
            <person name="Larimer F."/>
            <person name="Land M."/>
            <person name="Hauser L."/>
            <person name="Markowitz V."/>
            <person name="Cheng J.-F."/>
            <person name="Hugenholtz P."/>
            <person name="Woyke T."/>
            <person name="Wu D."/>
            <person name="Jando M."/>
            <person name="Schneider S."/>
            <person name="Goeker M."/>
            <person name="Klenk H.-P."/>
            <person name="Eisen J.A."/>
        </authorList>
    </citation>
    <scope>NUCLEOTIDE SEQUENCE [LARGE SCALE GENOMIC DNA]</scope>
    <source>
        <strain evidence="3">ATCC 25592 / DSM 43247 / BCRC 13721 / JCM 3198 / KCTC 3076 / NBRC 16047 / NCTC 10667</strain>
    </source>
</reference>
<name>D0L4J2_GORB4</name>
<organism evidence="2 3">
    <name type="scientific">Gordonia bronchialis (strain ATCC 25592 / DSM 43247 / BCRC 13721 / JCM 3198 / KCTC 3076 / NBRC 16047 / NCTC 10667)</name>
    <name type="common">Rhodococcus bronchialis</name>
    <dbReference type="NCBI Taxonomy" id="526226"/>
    <lineage>
        <taxon>Bacteria</taxon>
        <taxon>Bacillati</taxon>
        <taxon>Actinomycetota</taxon>
        <taxon>Actinomycetes</taxon>
        <taxon>Mycobacteriales</taxon>
        <taxon>Gordoniaceae</taxon>
        <taxon>Gordonia</taxon>
    </lineage>
</organism>
<evidence type="ECO:0000313" key="3">
    <source>
        <dbReference type="Proteomes" id="UP000001219"/>
    </source>
</evidence>
<dbReference type="HOGENOM" id="CLU_425644_0_0_11"/>
<dbReference type="Proteomes" id="UP000001219">
    <property type="component" value="Chromosome"/>
</dbReference>
<evidence type="ECO:0000256" key="1">
    <source>
        <dbReference type="SAM" id="MobiDB-lite"/>
    </source>
</evidence>